<evidence type="ECO:0000256" key="7">
    <source>
        <dbReference type="HAMAP-Rule" id="MF_02065"/>
    </source>
</evidence>
<evidence type="ECO:0000256" key="5">
    <source>
        <dbReference type="ARBA" id="ARBA00023239"/>
    </source>
</evidence>
<dbReference type="GO" id="GO:0005886">
    <property type="term" value="C:plasma membrane"/>
    <property type="evidence" value="ECO:0007669"/>
    <property type="project" value="UniProtKB-UniRule"/>
</dbReference>
<keyword evidence="3 7" id="KW-1133">Transmembrane helix</keyword>
<dbReference type="EC" id="4.2.2.29" evidence="7"/>
<dbReference type="GO" id="GO:0009252">
    <property type="term" value="P:peptidoglycan biosynthetic process"/>
    <property type="evidence" value="ECO:0007669"/>
    <property type="project" value="UniProtKB-UniRule"/>
</dbReference>
<organism evidence="8 9">
    <name type="scientific">Selenomonas montiformis</name>
    <dbReference type="NCBI Taxonomy" id="2652285"/>
    <lineage>
        <taxon>Bacteria</taxon>
        <taxon>Bacillati</taxon>
        <taxon>Bacillota</taxon>
        <taxon>Negativicutes</taxon>
        <taxon>Selenomonadales</taxon>
        <taxon>Selenomonadaceae</taxon>
        <taxon>Selenomonas</taxon>
    </lineage>
</organism>
<comment type="caution">
    <text evidence="8">The sequence shown here is derived from an EMBL/GenBank/DDBJ whole genome shotgun (WGS) entry which is preliminary data.</text>
</comment>
<dbReference type="Gene3D" id="3.30.160.60">
    <property type="entry name" value="Classic Zinc Finger"/>
    <property type="match status" value="1"/>
</dbReference>
<comment type="similarity">
    <text evidence="7">Belongs to the transglycosylase MltG family.</text>
</comment>
<dbReference type="GO" id="GO:0008932">
    <property type="term" value="F:lytic endotransglycosylase activity"/>
    <property type="evidence" value="ECO:0007669"/>
    <property type="project" value="UniProtKB-UniRule"/>
</dbReference>
<dbReference type="CDD" id="cd08010">
    <property type="entry name" value="MltG_like"/>
    <property type="match status" value="1"/>
</dbReference>
<evidence type="ECO:0000256" key="4">
    <source>
        <dbReference type="ARBA" id="ARBA00023136"/>
    </source>
</evidence>
<dbReference type="Pfam" id="PF02618">
    <property type="entry name" value="YceG"/>
    <property type="match status" value="1"/>
</dbReference>
<evidence type="ECO:0000256" key="1">
    <source>
        <dbReference type="ARBA" id="ARBA00022475"/>
    </source>
</evidence>
<keyword evidence="5 7" id="KW-0456">Lyase</keyword>
<sequence length="341" mass="38586">MAAFSDKMTWKRWTAAAFLILLIVCGVSITMFGRTHSTGSAAKGDAVIYLTVKSGMSAGDIGDELVRKGILDHKFLFWWEVRRTNAAASFKAGMYAMKPGMTTDEVLEKLTSGETTAARFTIPEGFGVREIAKRLSEEGLVNEEEFLEKARTFVPYSYIEEKPEIRFACEGFLFPDTYELHEDADAESILNMMAKDFDERFTPDLRARAKKMNLTIFEVVTLASLVEKEARYEEDRPIIAQVFFKRLALGMPLQSDTTIQYLRDTPKEDLSLEDTKADSPYNTYRVRGLPPGPIASPGMAAIRAVLYPADTDYLYFVADRQGHNHYSTNYAEHQRIVEQVR</sequence>
<evidence type="ECO:0000313" key="8">
    <source>
        <dbReference type="EMBL" id="MSV24382.1"/>
    </source>
</evidence>
<gene>
    <name evidence="7 8" type="primary">mltG</name>
    <name evidence="8" type="ORF">FYJ78_04115</name>
</gene>
<evidence type="ECO:0000256" key="3">
    <source>
        <dbReference type="ARBA" id="ARBA00022989"/>
    </source>
</evidence>
<proteinExistence type="inferred from homology"/>
<reference evidence="8 9" key="1">
    <citation type="submission" date="2019-08" db="EMBL/GenBank/DDBJ databases">
        <title>In-depth cultivation of the pig gut microbiome towards novel bacterial diversity and tailored functional studies.</title>
        <authorList>
            <person name="Wylensek D."/>
            <person name="Hitch T.C.A."/>
            <person name="Clavel T."/>
        </authorList>
    </citation>
    <scope>NUCLEOTIDE SEQUENCE [LARGE SCALE GENOMIC DNA]</scope>
    <source>
        <strain evidence="9">WCA-380-WT-3B3</strain>
    </source>
</reference>
<evidence type="ECO:0000256" key="2">
    <source>
        <dbReference type="ARBA" id="ARBA00022692"/>
    </source>
</evidence>
<dbReference type="PANTHER" id="PTHR30518">
    <property type="entry name" value="ENDOLYTIC MUREIN TRANSGLYCOSYLASE"/>
    <property type="match status" value="1"/>
</dbReference>
<dbReference type="Gene3D" id="3.30.1490.480">
    <property type="entry name" value="Endolytic murein transglycosylase"/>
    <property type="match status" value="2"/>
</dbReference>
<dbReference type="Proteomes" id="UP000430222">
    <property type="component" value="Unassembled WGS sequence"/>
</dbReference>
<keyword evidence="9" id="KW-1185">Reference proteome</keyword>
<keyword evidence="4 7" id="KW-0472">Membrane</keyword>
<keyword evidence="2 7" id="KW-0812">Transmembrane</keyword>
<dbReference type="InterPro" id="IPR003770">
    <property type="entry name" value="MLTG-like"/>
</dbReference>
<evidence type="ECO:0000256" key="6">
    <source>
        <dbReference type="ARBA" id="ARBA00023316"/>
    </source>
</evidence>
<dbReference type="GO" id="GO:0071555">
    <property type="term" value="P:cell wall organization"/>
    <property type="evidence" value="ECO:0007669"/>
    <property type="project" value="UniProtKB-KW"/>
</dbReference>
<name>A0A6I2UYT9_9FIRM</name>
<dbReference type="PANTHER" id="PTHR30518:SF2">
    <property type="entry name" value="ENDOLYTIC MUREIN TRANSGLYCOSYLASE"/>
    <property type="match status" value="1"/>
</dbReference>
<keyword evidence="1 7" id="KW-1003">Cell membrane</keyword>
<dbReference type="EMBL" id="VUNL01000003">
    <property type="protein sequence ID" value="MSV24382.1"/>
    <property type="molecule type" value="Genomic_DNA"/>
</dbReference>
<comment type="catalytic activity">
    <reaction evidence="7">
        <text>a peptidoglycan chain = a peptidoglycan chain with N-acetyl-1,6-anhydromuramyl-[peptide] at the reducing end + a peptidoglycan chain with N-acetylglucosamine at the non-reducing end.</text>
        <dbReference type="EC" id="4.2.2.29"/>
    </reaction>
</comment>
<dbReference type="HAMAP" id="MF_02065">
    <property type="entry name" value="MltG"/>
    <property type="match status" value="1"/>
</dbReference>
<protein>
    <recommendedName>
        <fullName evidence="7">Endolytic murein transglycosylase</fullName>
        <ecNumber evidence="7">4.2.2.29</ecNumber>
    </recommendedName>
    <alternativeName>
        <fullName evidence="7">Peptidoglycan lytic transglycosylase</fullName>
    </alternativeName>
    <alternativeName>
        <fullName evidence="7">Peptidoglycan polymerization terminase</fullName>
    </alternativeName>
</protein>
<accession>A0A6I2UYT9</accession>
<dbReference type="NCBIfam" id="TIGR00247">
    <property type="entry name" value="endolytic transglycosylase MltG"/>
    <property type="match status" value="1"/>
</dbReference>
<dbReference type="AlphaFoldDB" id="A0A6I2UYT9"/>
<evidence type="ECO:0000313" key="9">
    <source>
        <dbReference type="Proteomes" id="UP000430222"/>
    </source>
</evidence>
<feature type="site" description="Important for catalytic activity" evidence="7">
    <location>
        <position position="229"/>
    </location>
</feature>
<keyword evidence="6 7" id="KW-0961">Cell wall biogenesis/degradation</keyword>
<comment type="function">
    <text evidence="7">Functions as a peptidoglycan terminase that cleaves nascent peptidoglycan strands endolytically to terminate their elongation.</text>
</comment>